<evidence type="ECO:0000256" key="8">
    <source>
        <dbReference type="ARBA" id="ARBA00022741"/>
    </source>
</evidence>
<name>A0A942SUR5_9BACI</name>
<evidence type="ECO:0000256" key="7">
    <source>
        <dbReference type="ARBA" id="ARBA00022692"/>
    </source>
</evidence>
<dbReference type="InterPro" id="IPR003660">
    <property type="entry name" value="HAMP_dom"/>
</dbReference>
<feature type="transmembrane region" description="Helical" evidence="14">
    <location>
        <begin position="442"/>
        <end position="461"/>
    </location>
</feature>
<evidence type="ECO:0000256" key="3">
    <source>
        <dbReference type="ARBA" id="ARBA00012438"/>
    </source>
</evidence>
<dbReference type="InterPro" id="IPR003594">
    <property type="entry name" value="HATPase_dom"/>
</dbReference>
<dbReference type="EMBL" id="JAGYPE020000026">
    <property type="protein sequence ID" value="MCH6266863.1"/>
    <property type="molecule type" value="Genomic_DNA"/>
</dbReference>
<dbReference type="PROSITE" id="PS50109">
    <property type="entry name" value="HIS_KIN"/>
    <property type="match status" value="1"/>
</dbReference>
<evidence type="ECO:0000313" key="17">
    <source>
        <dbReference type="EMBL" id="MBS4180211.1"/>
    </source>
</evidence>
<evidence type="ECO:0000256" key="11">
    <source>
        <dbReference type="ARBA" id="ARBA00022989"/>
    </source>
</evidence>
<evidence type="ECO:0000256" key="12">
    <source>
        <dbReference type="ARBA" id="ARBA00023012"/>
    </source>
</evidence>
<keyword evidence="9 17" id="KW-0418">Kinase</keyword>
<evidence type="ECO:0000259" key="15">
    <source>
        <dbReference type="PROSITE" id="PS50109"/>
    </source>
</evidence>
<dbReference type="AlphaFoldDB" id="A0A942SUR5"/>
<comment type="subcellular location">
    <subcellularLocation>
        <location evidence="2">Cell membrane</location>
        <topology evidence="2">Multi-pass membrane protein</topology>
    </subcellularLocation>
</comment>
<keyword evidence="4" id="KW-1003">Cell membrane</keyword>
<dbReference type="SUPFAM" id="SSF47384">
    <property type="entry name" value="Homodimeric domain of signal transducing histidine kinase"/>
    <property type="match status" value="1"/>
</dbReference>
<dbReference type="PRINTS" id="PR00344">
    <property type="entry name" value="BCTRLSENSOR"/>
</dbReference>
<keyword evidence="11 14" id="KW-1133">Transmembrane helix</keyword>
<keyword evidence="19" id="KW-1185">Reference proteome</keyword>
<evidence type="ECO:0000256" key="1">
    <source>
        <dbReference type="ARBA" id="ARBA00000085"/>
    </source>
</evidence>
<dbReference type="FunFam" id="1.10.287.130:FF:000008">
    <property type="entry name" value="Two-component sensor histidine kinase"/>
    <property type="match status" value="1"/>
</dbReference>
<keyword evidence="5" id="KW-0597">Phosphoprotein</keyword>
<dbReference type="SMART" id="SM00388">
    <property type="entry name" value="HisKA"/>
    <property type="match status" value="1"/>
</dbReference>
<evidence type="ECO:0000256" key="6">
    <source>
        <dbReference type="ARBA" id="ARBA00022679"/>
    </source>
</evidence>
<accession>A0A942SUR5</accession>
<organism evidence="17">
    <name type="scientific">Neobacillus citreus</name>
    <dbReference type="NCBI Taxonomy" id="2833578"/>
    <lineage>
        <taxon>Bacteria</taxon>
        <taxon>Bacillati</taxon>
        <taxon>Bacillota</taxon>
        <taxon>Bacilli</taxon>
        <taxon>Bacillales</taxon>
        <taxon>Bacillaceae</taxon>
        <taxon>Neobacillus</taxon>
    </lineage>
</organism>
<evidence type="ECO:0000256" key="5">
    <source>
        <dbReference type="ARBA" id="ARBA00022553"/>
    </source>
</evidence>
<evidence type="ECO:0000256" key="2">
    <source>
        <dbReference type="ARBA" id="ARBA00004651"/>
    </source>
</evidence>
<keyword evidence="13 14" id="KW-0472">Membrane</keyword>
<dbReference type="PANTHER" id="PTHR45528">
    <property type="entry name" value="SENSOR HISTIDINE KINASE CPXA"/>
    <property type="match status" value="1"/>
</dbReference>
<dbReference type="SUPFAM" id="SSF55874">
    <property type="entry name" value="ATPase domain of HSP90 chaperone/DNA topoisomerase II/histidine kinase"/>
    <property type="match status" value="1"/>
</dbReference>
<evidence type="ECO:0000259" key="16">
    <source>
        <dbReference type="PROSITE" id="PS50885"/>
    </source>
</evidence>
<keyword evidence="6" id="KW-0808">Transferase</keyword>
<feature type="transmembrane region" description="Helical" evidence="14">
    <location>
        <begin position="266"/>
        <end position="285"/>
    </location>
</feature>
<comment type="catalytic activity">
    <reaction evidence="1">
        <text>ATP + protein L-histidine = ADP + protein N-phospho-L-histidine.</text>
        <dbReference type="EC" id="2.7.13.3"/>
    </reaction>
</comment>
<keyword evidence="7 14" id="KW-0812">Transmembrane</keyword>
<dbReference type="SMART" id="SM00387">
    <property type="entry name" value="HATPase_c"/>
    <property type="match status" value="1"/>
</dbReference>
<keyword evidence="8" id="KW-0547">Nucleotide-binding</keyword>
<feature type="transmembrane region" description="Helical" evidence="14">
    <location>
        <begin position="340"/>
        <end position="363"/>
    </location>
</feature>
<evidence type="ECO:0000256" key="13">
    <source>
        <dbReference type="ARBA" id="ARBA00023136"/>
    </source>
</evidence>
<dbReference type="Gene3D" id="1.10.287.130">
    <property type="match status" value="1"/>
</dbReference>
<dbReference type="GO" id="GO:0000155">
    <property type="term" value="F:phosphorelay sensor kinase activity"/>
    <property type="evidence" value="ECO:0007669"/>
    <property type="project" value="InterPro"/>
</dbReference>
<dbReference type="PANTHER" id="PTHR45528:SF1">
    <property type="entry name" value="SENSOR HISTIDINE KINASE CPXA"/>
    <property type="match status" value="1"/>
</dbReference>
<evidence type="ECO:0000256" key="4">
    <source>
        <dbReference type="ARBA" id="ARBA00022475"/>
    </source>
</evidence>
<sequence>MATKWKSSILIYLWAFLLTFSLSGILALISTGTKYMNRDFFHTPEFHSELDQFAGYLSMFELNETTPEEAKAAITVTKDDIDEHRFRYGGLDQQISNIRAQYESRIQDAQAAKNEEIANALIKERDAKIEDISNNFASDDWVRPKVVKEKETKIDEYFKKRDQFKYDFLRYQKELTYYFKDPETGKVYSNQNNENPLKQKDMLYLTNFSISSDSYLHYGPGGYEDLADVLSINSQKTIEGQIGIAKTLSASSPLMEQYKDFKRNQLIILSYCLAGIIGLLLSLYFSKKMTAVNAQVESWRPIYNKLPIDTRVGLFLITALLSIIFIFLVNENFYNIYNNLYILASEIVFALLGTAIFVAITHVQRKFLQVDLKSWTNVKEEWKKSLSVKTWQGGKKVFKSVRAALVEAFLDQSTGMQMFILLTGVFFIGAAALMVAMNPIFVILYIFLLAGAGFPLGMFLVKKVGYFNRIVQKTNELAAGKLGEDLDVTGKSVLATLAGNINVLKQGVKHSQSEQAKSERLKTELITNVSHDLRTPLTSIITYTELLKGNDVSEEEKTAYLEIIDRKSKRLKVLIDDLFEVSKMASGSVELVKAKVDLNQLLQQALAEYDETIRASSLQFRVNQAGQPIYALVDGQKLWRVFDNLIGNILKYSLENTRVYISIKTVEHQALITFKNVSKYELSDNVDELFERFKRGDTSRHTDGSGLGLAIVKSIIDLHDGKLDIEADGDLFKVIITLLLGD</sequence>
<gene>
    <name evidence="18" type="ORF">KHB02_015140</name>
    <name evidence="17" type="ORF">KHB02_02280</name>
</gene>
<evidence type="ECO:0000313" key="18">
    <source>
        <dbReference type="EMBL" id="MCH6266863.1"/>
    </source>
</evidence>
<dbReference type="InterPro" id="IPR003661">
    <property type="entry name" value="HisK_dim/P_dom"/>
</dbReference>
<evidence type="ECO:0000256" key="10">
    <source>
        <dbReference type="ARBA" id="ARBA00022840"/>
    </source>
</evidence>
<dbReference type="EC" id="2.7.13.3" evidence="3"/>
<feature type="transmembrane region" description="Helical" evidence="14">
    <location>
        <begin position="418"/>
        <end position="436"/>
    </location>
</feature>
<feature type="domain" description="Histidine kinase" evidence="15">
    <location>
        <begin position="528"/>
        <end position="742"/>
    </location>
</feature>
<dbReference type="RefSeq" id="WP_213140221.1">
    <property type="nucleotide sequence ID" value="NZ_JAGYPE020000026.1"/>
</dbReference>
<keyword evidence="12" id="KW-0902">Two-component regulatory system</keyword>
<comment type="caution">
    <text evidence="17">The sequence shown here is derived from an EMBL/GenBank/DDBJ whole genome shotgun (WGS) entry which is preliminary data.</text>
</comment>
<evidence type="ECO:0000256" key="14">
    <source>
        <dbReference type="SAM" id="Phobius"/>
    </source>
</evidence>
<dbReference type="InterPro" id="IPR005467">
    <property type="entry name" value="His_kinase_dom"/>
</dbReference>
<dbReference type="CDD" id="cd00082">
    <property type="entry name" value="HisKA"/>
    <property type="match status" value="1"/>
</dbReference>
<reference evidence="17" key="1">
    <citation type="submission" date="2021-05" db="EMBL/GenBank/DDBJ databases">
        <title>Novel Bacillus species.</title>
        <authorList>
            <person name="Liu G."/>
        </authorList>
    </citation>
    <scope>NUCLEOTIDE SEQUENCE</scope>
    <source>
        <strain evidence="17 19">FJAT-50051</strain>
    </source>
</reference>
<feature type="domain" description="HAMP" evidence="16">
    <location>
        <begin position="468"/>
        <end position="513"/>
    </location>
</feature>
<protein>
    <recommendedName>
        <fullName evidence="3">histidine kinase</fullName>
        <ecNumber evidence="3">2.7.13.3</ecNumber>
    </recommendedName>
</protein>
<dbReference type="InterPro" id="IPR036890">
    <property type="entry name" value="HATPase_C_sf"/>
</dbReference>
<feature type="transmembrane region" description="Helical" evidence="14">
    <location>
        <begin position="306"/>
        <end position="328"/>
    </location>
</feature>
<dbReference type="GO" id="GO:0005886">
    <property type="term" value="C:plasma membrane"/>
    <property type="evidence" value="ECO:0007669"/>
    <property type="project" value="UniProtKB-SubCell"/>
</dbReference>
<dbReference type="GO" id="GO:0005524">
    <property type="term" value="F:ATP binding"/>
    <property type="evidence" value="ECO:0007669"/>
    <property type="project" value="UniProtKB-KW"/>
</dbReference>
<evidence type="ECO:0000313" key="19">
    <source>
        <dbReference type="Proteomes" id="UP000677265"/>
    </source>
</evidence>
<dbReference type="InterPro" id="IPR004358">
    <property type="entry name" value="Sig_transdc_His_kin-like_C"/>
</dbReference>
<dbReference type="InterPro" id="IPR050398">
    <property type="entry name" value="HssS/ArlS-like"/>
</dbReference>
<dbReference type="EMBL" id="JAGYPE010000001">
    <property type="protein sequence ID" value="MBS4180211.1"/>
    <property type="molecule type" value="Genomic_DNA"/>
</dbReference>
<dbReference type="PROSITE" id="PS50885">
    <property type="entry name" value="HAMP"/>
    <property type="match status" value="1"/>
</dbReference>
<dbReference type="Pfam" id="PF00512">
    <property type="entry name" value="HisKA"/>
    <property type="match status" value="1"/>
</dbReference>
<dbReference type="InterPro" id="IPR036097">
    <property type="entry name" value="HisK_dim/P_sf"/>
</dbReference>
<dbReference type="Proteomes" id="UP000677265">
    <property type="component" value="Unassembled WGS sequence"/>
</dbReference>
<dbReference type="Gene3D" id="3.30.565.10">
    <property type="entry name" value="Histidine kinase-like ATPase, C-terminal domain"/>
    <property type="match status" value="1"/>
</dbReference>
<evidence type="ECO:0000256" key="9">
    <source>
        <dbReference type="ARBA" id="ARBA00022777"/>
    </source>
</evidence>
<keyword evidence="10" id="KW-0067">ATP-binding</keyword>
<dbReference type="Pfam" id="PF02518">
    <property type="entry name" value="HATPase_c"/>
    <property type="match status" value="1"/>
</dbReference>
<proteinExistence type="predicted"/>